<sequence length="181" mass="19814">MSERNVLVQNTHDVNCVTIDKGSIFYGCSDKTLYRRDEKGDKTEVHKHNQIVTCLDSTDGLVVSGGLDGNVKTSDGVEFPSKLVVVRSISINPKNKRIAVGGPDGQISILDTSGRCLDSWEGHCDGTVHAIGWFADFLVTGSALASFGDVLAWWTRTWWRGHESSRKIMELCSIPSTDVDA</sequence>
<dbReference type="EMBL" id="FN653017">
    <property type="protein sequence ID" value="CBY21342.1"/>
    <property type="molecule type" value="Genomic_DNA"/>
</dbReference>
<dbReference type="AlphaFoldDB" id="E4WW39"/>
<dbReference type="InterPro" id="IPR036322">
    <property type="entry name" value="WD40_repeat_dom_sf"/>
</dbReference>
<evidence type="ECO:0008006" key="4">
    <source>
        <dbReference type="Google" id="ProtNLM"/>
    </source>
</evidence>
<proteinExistence type="predicted"/>
<organism evidence="1">
    <name type="scientific">Oikopleura dioica</name>
    <name type="common">Tunicate</name>
    <dbReference type="NCBI Taxonomy" id="34765"/>
    <lineage>
        <taxon>Eukaryota</taxon>
        <taxon>Metazoa</taxon>
        <taxon>Chordata</taxon>
        <taxon>Tunicata</taxon>
        <taxon>Appendicularia</taxon>
        <taxon>Copelata</taxon>
        <taxon>Oikopleuridae</taxon>
        <taxon>Oikopleura</taxon>
    </lineage>
</organism>
<dbReference type="EMBL" id="FN655329">
    <property type="protein sequence ID" value="CBY38797.1"/>
    <property type="molecule type" value="Genomic_DNA"/>
</dbReference>
<evidence type="ECO:0000313" key="3">
    <source>
        <dbReference type="Proteomes" id="UP000001307"/>
    </source>
</evidence>
<dbReference type="Gene3D" id="2.130.10.10">
    <property type="entry name" value="YVTN repeat-like/Quinoprotein amine dehydrogenase"/>
    <property type="match status" value="1"/>
</dbReference>
<dbReference type="InterPro" id="IPR015943">
    <property type="entry name" value="WD40/YVTN_repeat-like_dom_sf"/>
</dbReference>
<name>E4WW39_OIKDI</name>
<evidence type="ECO:0000313" key="2">
    <source>
        <dbReference type="EMBL" id="CBY38797.1"/>
    </source>
</evidence>
<dbReference type="Proteomes" id="UP000011014">
    <property type="component" value="Unassembled WGS sequence"/>
</dbReference>
<dbReference type="SUPFAM" id="SSF50978">
    <property type="entry name" value="WD40 repeat-like"/>
    <property type="match status" value="1"/>
</dbReference>
<dbReference type="SMART" id="SM00320">
    <property type="entry name" value="WD40"/>
    <property type="match status" value="3"/>
</dbReference>
<reference evidence="1" key="1">
    <citation type="journal article" date="2010" name="Science">
        <title>Plasticity of animal genome architecture unmasked by rapid evolution of a pelagic tunicate.</title>
        <authorList>
            <person name="Denoeud F."/>
            <person name="Henriet S."/>
            <person name="Mungpakdee S."/>
            <person name="Aury J.M."/>
            <person name="Da Silva C."/>
            <person name="Brinkmann H."/>
            <person name="Mikhaleva J."/>
            <person name="Olsen L.C."/>
            <person name="Jubin C."/>
            <person name="Canestro C."/>
            <person name="Bouquet J.M."/>
            <person name="Danks G."/>
            <person name="Poulain J."/>
            <person name="Campsteijn C."/>
            <person name="Adamski M."/>
            <person name="Cross I."/>
            <person name="Yadetie F."/>
            <person name="Muffato M."/>
            <person name="Louis A."/>
            <person name="Butcher S."/>
            <person name="Tsagkogeorga G."/>
            <person name="Konrad A."/>
            <person name="Singh S."/>
            <person name="Jensen M.F."/>
            <person name="Cong E.H."/>
            <person name="Eikeseth-Otteraa H."/>
            <person name="Noel B."/>
            <person name="Anthouard V."/>
            <person name="Porcel B.M."/>
            <person name="Kachouri-Lafond R."/>
            <person name="Nishino A."/>
            <person name="Ugolini M."/>
            <person name="Chourrout P."/>
            <person name="Nishida H."/>
            <person name="Aasland R."/>
            <person name="Huzurbazar S."/>
            <person name="Westhof E."/>
            <person name="Delsuc F."/>
            <person name="Lehrach H."/>
            <person name="Reinhardt R."/>
            <person name="Weissenbach J."/>
            <person name="Roy S.W."/>
            <person name="Artiguenave F."/>
            <person name="Postlethwait J.H."/>
            <person name="Manak J.R."/>
            <person name="Thompson E.M."/>
            <person name="Jaillon O."/>
            <person name="Du Pasquier L."/>
            <person name="Boudinot P."/>
            <person name="Liberles D.A."/>
            <person name="Volff J.N."/>
            <person name="Philippe H."/>
            <person name="Lenhard B."/>
            <person name="Roest Crollius H."/>
            <person name="Wincker P."/>
            <person name="Chourrout D."/>
        </authorList>
    </citation>
    <scope>NUCLEOTIDE SEQUENCE [LARGE SCALE GENOMIC DNA]</scope>
</reference>
<dbReference type="InterPro" id="IPR001680">
    <property type="entry name" value="WD40_rpt"/>
</dbReference>
<gene>
    <name evidence="1" type="ORF">GSOID_T00009103001</name>
    <name evidence="2" type="ORF">GSOID_T00019322001</name>
</gene>
<dbReference type="Proteomes" id="UP000001307">
    <property type="component" value="Unassembled WGS sequence"/>
</dbReference>
<evidence type="ECO:0000313" key="1">
    <source>
        <dbReference type="EMBL" id="CBY21342.1"/>
    </source>
</evidence>
<dbReference type="InParanoid" id="E4WW39"/>
<dbReference type="Pfam" id="PF00400">
    <property type="entry name" value="WD40"/>
    <property type="match status" value="1"/>
</dbReference>
<dbReference type="OrthoDB" id="435188at2759"/>
<keyword evidence="3" id="KW-1185">Reference proteome</keyword>
<protein>
    <recommendedName>
        <fullName evidence="4">Ciliary BBSome complex subunit 2 N-terminal domain-containing protein</fullName>
    </recommendedName>
</protein>
<accession>E4WW39</accession>